<name>A0A6N3CUG4_9BACT</name>
<gene>
    <name evidence="1" type="ORF">PCLFYP37_02151</name>
</gene>
<sequence length="39" mass="4463">MRLFNFLFGICCVSCFVACESNDLEIQSSQEANKMEKKV</sequence>
<dbReference type="EMBL" id="CACRUT010000015">
    <property type="protein sequence ID" value="VYU19244.1"/>
    <property type="molecule type" value="Genomic_DNA"/>
</dbReference>
<evidence type="ECO:0000313" key="1">
    <source>
        <dbReference type="EMBL" id="VYU19244.1"/>
    </source>
</evidence>
<dbReference type="AlphaFoldDB" id="A0A6N3CUG4"/>
<accession>A0A6N3CUG4</accession>
<proteinExistence type="predicted"/>
<protein>
    <submittedName>
        <fullName evidence="1">Uncharacterized protein</fullName>
    </submittedName>
</protein>
<organism evidence="1">
    <name type="scientific">Paraprevotella clara</name>
    <dbReference type="NCBI Taxonomy" id="454154"/>
    <lineage>
        <taxon>Bacteria</taxon>
        <taxon>Pseudomonadati</taxon>
        <taxon>Bacteroidota</taxon>
        <taxon>Bacteroidia</taxon>
        <taxon>Bacteroidales</taxon>
        <taxon>Prevotellaceae</taxon>
        <taxon>Paraprevotella</taxon>
    </lineage>
</organism>
<reference evidence="1" key="1">
    <citation type="submission" date="2019-11" db="EMBL/GenBank/DDBJ databases">
        <authorList>
            <person name="Feng L."/>
        </authorList>
    </citation>
    <scope>NUCLEOTIDE SEQUENCE</scope>
    <source>
        <strain evidence="1">PclaraLFYP37</strain>
    </source>
</reference>